<evidence type="ECO:0000256" key="6">
    <source>
        <dbReference type="SAM" id="Phobius"/>
    </source>
</evidence>
<dbReference type="PANTHER" id="PTHR15191">
    <property type="entry name" value="PROTEIN CBG20567"/>
    <property type="match status" value="1"/>
</dbReference>
<dbReference type="GO" id="GO:0005634">
    <property type="term" value="C:nucleus"/>
    <property type="evidence" value="ECO:0007669"/>
    <property type="project" value="TreeGrafter"/>
</dbReference>
<accession>A0A915EYA4</accession>
<sequence length="159" mass="17808">MVSATGLGALPCERSFSCEECLANTSCMYCQSTEKCLVFPVARLGMVSWSSCPPNLSALYWYSCHLSYAYFLALAIAIFVFVGFLLLCVCVLCVLRRRCNRIDLGGTTAAAFSSSPNFRPSLTYHYARRLVRNSFTFKDSPESNRLLDSPQFRRNYGPT</sequence>
<keyword evidence="5 6" id="KW-0472">Membrane</keyword>
<comment type="subcellular location">
    <subcellularLocation>
        <location evidence="1">Membrane</location>
        <topology evidence="1">Single-pass type I membrane protein</topology>
    </subcellularLocation>
</comment>
<evidence type="ECO:0000313" key="7">
    <source>
        <dbReference type="Proteomes" id="UP000887562"/>
    </source>
</evidence>
<name>A0A915EYA4_9CEST</name>
<reference evidence="8" key="1">
    <citation type="submission" date="2022-11" db="UniProtKB">
        <authorList>
            <consortium name="WormBaseParasite"/>
        </authorList>
    </citation>
    <scope>IDENTIFICATION</scope>
</reference>
<feature type="transmembrane region" description="Helical" evidence="6">
    <location>
        <begin position="68"/>
        <end position="95"/>
    </location>
</feature>
<evidence type="ECO:0000256" key="3">
    <source>
        <dbReference type="ARBA" id="ARBA00022729"/>
    </source>
</evidence>
<keyword evidence="4 6" id="KW-1133">Transmembrane helix</keyword>
<evidence type="ECO:0000256" key="1">
    <source>
        <dbReference type="ARBA" id="ARBA00004479"/>
    </source>
</evidence>
<dbReference type="GO" id="GO:0005737">
    <property type="term" value="C:cytoplasm"/>
    <property type="evidence" value="ECO:0007669"/>
    <property type="project" value="TreeGrafter"/>
</dbReference>
<evidence type="ECO:0000256" key="2">
    <source>
        <dbReference type="ARBA" id="ARBA00022692"/>
    </source>
</evidence>
<dbReference type="GO" id="GO:0006606">
    <property type="term" value="P:protein import into nucleus"/>
    <property type="evidence" value="ECO:0007669"/>
    <property type="project" value="TreeGrafter"/>
</dbReference>
<evidence type="ECO:0000313" key="8">
    <source>
        <dbReference type="WBParaSite" id="maker-E.canG7_contigs_9143-snap-gene-0.21-mRNA-1"/>
    </source>
</evidence>
<keyword evidence="2 6" id="KW-0812">Transmembrane</keyword>
<dbReference type="GO" id="GO:0016020">
    <property type="term" value="C:membrane"/>
    <property type="evidence" value="ECO:0007669"/>
    <property type="project" value="UniProtKB-SubCell"/>
</dbReference>
<dbReference type="AlphaFoldDB" id="A0A915EYA4"/>
<keyword evidence="3" id="KW-0732">Signal</keyword>
<dbReference type="WBParaSite" id="maker-E.canG7_contigs_9143-snap-gene-0.21-mRNA-1">
    <property type="protein sequence ID" value="maker-E.canG7_contigs_9143-snap-gene-0.21-mRNA-1"/>
    <property type="gene ID" value="EcG7_05063"/>
</dbReference>
<proteinExistence type="predicted"/>
<dbReference type="InterPro" id="IPR052304">
    <property type="entry name" value="PTTG1IP"/>
</dbReference>
<protein>
    <submittedName>
        <fullName evidence="8">Uncharacterized protein</fullName>
    </submittedName>
</protein>
<evidence type="ECO:0000256" key="5">
    <source>
        <dbReference type="ARBA" id="ARBA00023136"/>
    </source>
</evidence>
<evidence type="ECO:0000256" key="4">
    <source>
        <dbReference type="ARBA" id="ARBA00022989"/>
    </source>
</evidence>
<keyword evidence="7" id="KW-1185">Reference proteome</keyword>
<organism evidence="7 8">
    <name type="scientific">Echinococcus canadensis</name>
    <dbReference type="NCBI Taxonomy" id="519352"/>
    <lineage>
        <taxon>Eukaryota</taxon>
        <taxon>Metazoa</taxon>
        <taxon>Spiralia</taxon>
        <taxon>Lophotrochozoa</taxon>
        <taxon>Platyhelminthes</taxon>
        <taxon>Cestoda</taxon>
        <taxon>Eucestoda</taxon>
        <taxon>Cyclophyllidea</taxon>
        <taxon>Taeniidae</taxon>
        <taxon>Echinococcus</taxon>
        <taxon>Echinococcus canadensis group</taxon>
    </lineage>
</organism>
<dbReference type="PANTHER" id="PTHR15191:SF14">
    <property type="entry name" value="PITUITARY TUMOR-TRANSFORMING GENE 1 PROTEIN-INTERACTING PROTEIN"/>
    <property type="match status" value="1"/>
</dbReference>
<dbReference type="Proteomes" id="UP000887562">
    <property type="component" value="Unplaced"/>
</dbReference>